<evidence type="ECO:0000256" key="3">
    <source>
        <dbReference type="PIRSR" id="PIRSR000242-1"/>
    </source>
</evidence>
<feature type="binding site" description="covalent" evidence="3">
    <location>
        <position position="168"/>
    </location>
    <ligand>
        <name>heme c</name>
        <dbReference type="ChEBI" id="CHEBI:61717"/>
        <label>1</label>
    </ligand>
</feature>
<dbReference type="Pfam" id="PF13447">
    <property type="entry name" value="Multi-haem_cyto"/>
    <property type="match status" value="1"/>
</dbReference>
<accession>A0A809R3A7</accession>
<feature type="binding site" description="axial binding residue" evidence="4">
    <location>
        <position position="119"/>
    </location>
    <ligand>
        <name>heme c</name>
        <dbReference type="ChEBI" id="CHEBI:61717"/>
        <label>3</label>
    </ligand>
    <ligandPart>
        <name>Fe</name>
        <dbReference type="ChEBI" id="CHEBI:18248"/>
    </ligandPart>
</feature>
<dbReference type="InterPro" id="IPR012138">
    <property type="entry name" value="HAO"/>
</dbReference>
<dbReference type="Gene3D" id="1.10.780.10">
    <property type="entry name" value="Hydroxylamine Oxidoreductase, Chain A, domain 1"/>
    <property type="match status" value="1"/>
</dbReference>
<feature type="coiled-coil region" evidence="5">
    <location>
        <begin position="504"/>
        <end position="531"/>
    </location>
</feature>
<keyword evidence="6" id="KW-1133">Transmembrane helix</keyword>
<dbReference type="FunFam" id="1.10.780.10:FF:000001">
    <property type="entry name" value="Hydroxylamine oxidoreductase"/>
    <property type="match status" value="1"/>
</dbReference>
<feature type="binding site" description="axial binding residue" evidence="4">
    <location>
        <position position="299"/>
    </location>
    <ligand>
        <name>heme c</name>
        <dbReference type="ChEBI" id="CHEBI:61717"/>
        <label>8</label>
    </ligand>
    <ligandPart>
        <name>Fe</name>
        <dbReference type="ChEBI" id="CHEBI:18248"/>
    </ligandPart>
</feature>
<dbReference type="AlphaFoldDB" id="A0A809R3A7"/>
<keyword evidence="6" id="KW-0812">Transmembrane</keyword>
<feature type="binding site" description="axial binding residue" evidence="4">
    <location>
        <position position="169"/>
    </location>
    <ligand>
        <name>heme c</name>
        <dbReference type="ChEBI" id="CHEBI:61717"/>
        <label>2</label>
    </ligand>
    <ligandPart>
        <name>Fe</name>
        <dbReference type="ChEBI" id="CHEBI:18248"/>
    </ligandPart>
</feature>
<dbReference type="SUPFAM" id="SSF48695">
    <property type="entry name" value="Multiheme cytochromes"/>
    <property type="match status" value="1"/>
</dbReference>
<dbReference type="KEGG" id="ddz:DSYM_27790"/>
<evidence type="ECO:0000256" key="1">
    <source>
        <dbReference type="ARBA" id="ARBA00022729"/>
    </source>
</evidence>
<feature type="binding site" description="axial binding residue" evidence="4">
    <location>
        <position position="103"/>
    </location>
    <ligand>
        <name>heme c</name>
        <dbReference type="ChEBI" id="CHEBI:61717"/>
        <label>1</label>
    </ligand>
    <ligandPart>
        <name>Fe</name>
        <dbReference type="ChEBI" id="CHEBI:18248"/>
    </ligandPart>
</feature>
<feature type="binding site" description="covalent" evidence="3">
    <location>
        <position position="195"/>
    </location>
    <ligand>
        <name>heme c</name>
        <dbReference type="ChEBI" id="CHEBI:61717"/>
        <label>1</label>
    </ligand>
</feature>
<protein>
    <recommendedName>
        <fullName evidence="2">Hydroxylamine oxidoreductase</fullName>
        <shortName evidence="2">HAO</shortName>
        <ecNumber evidence="2">1.7.2.6</ecNumber>
    </recommendedName>
</protein>
<feature type="binding site" description="covalent" evidence="3">
    <location>
        <position position="282"/>
    </location>
    <ligand>
        <name>heme c</name>
        <dbReference type="ChEBI" id="CHEBI:61717"/>
        <label>1</label>
    </ligand>
</feature>
<feature type="binding site" description="covalent" evidence="3">
    <location>
        <position position="102"/>
    </location>
    <ligand>
        <name>heme c</name>
        <dbReference type="ChEBI" id="CHEBI:61717"/>
        <label>1</label>
    </ligand>
</feature>
<dbReference type="Gene3D" id="1.20.850.10">
    <property type="entry name" value="Hydroxylamine Oxidoreductase, Chain A, domain 2"/>
    <property type="match status" value="1"/>
</dbReference>
<keyword evidence="2 4" id="KW-0479">Metal-binding</keyword>
<feature type="binding site" description="axial binding residue" evidence="4">
    <location>
        <position position="263"/>
    </location>
    <ligand>
        <name>heme c</name>
        <dbReference type="ChEBI" id="CHEBI:61717"/>
        <label>5</label>
    </ligand>
    <ligandPart>
        <name>Fe</name>
        <dbReference type="ChEBI" id="CHEBI:18248"/>
    </ligandPart>
</feature>
<dbReference type="PIRSF" id="PIRSF000242">
    <property type="entry name" value="HAO"/>
    <property type="match status" value="1"/>
</dbReference>
<sequence>MIVKLWQKMLLLVCGILFAAGVHAEIPKETYDALKLDKSATSKQLYEALVKRYKDPAEGAGRGTFAQYWEPIAFSKYLDPASSYKPPSSVKDVASRQQCVKCHADETPVWVNTWKKSAHANLDNIRRLTPKDATFYKKAKLEDVEKNLRSLGKLAEGEQLKEVGCIDCHVDVNTKKSADHRADLRMPTADVCANCHLQEFAERESERDTITWPKNQWPKGRPSHALDAKANYETSIWAGMPQREIAEGCTMCHQNQNKCDTCHTRHEFSVAESRKPQACATCHNGVDHNNWEAYSLSKHGKVVEIMGSKWNWDVPLKDAFAKGGQSAPTCQSCHMEYQGKFSHNMVRKVRWANYPAVPGIAENIKDDWSERRLEAWVKTCTNCHSESLARSYLDMMDKGTLQGLAKYQEAHKVVEKLYADKLLPGQTTNRPTPPPTEKEGVAQFFQLFWTKGNNPSSVEMEVIEMGENDLAKLHVGMAHVNPGGWTYTEGWEPLSRAYSKIMSEDTKLREMAALQNRVAKLEAKRVSLLDGDSNAGRASLGGLGGALLLAGGIALAGWRRRDRSGK</sequence>
<feature type="binding site" description="covalent" evidence="3">
    <location>
        <position position="259"/>
    </location>
    <ligand>
        <name>heme c</name>
        <dbReference type="ChEBI" id="CHEBI:61717"/>
        <label>1</label>
    </ligand>
</feature>
<feature type="transmembrane region" description="Helical" evidence="6">
    <location>
        <begin position="538"/>
        <end position="558"/>
    </location>
</feature>
<dbReference type="InterPro" id="IPR051829">
    <property type="entry name" value="Multiheme_Cytochr_ET"/>
</dbReference>
<feature type="binding site" description="axial binding residue" evidence="4">
    <location>
        <position position="196"/>
    </location>
    <ligand>
        <name>heme c</name>
        <dbReference type="ChEBI" id="CHEBI:61717"/>
        <label>3</label>
    </ligand>
    <ligandPart>
        <name>Fe</name>
        <dbReference type="ChEBI" id="CHEBI:18248"/>
    </ligandPart>
</feature>
<feature type="binding site" description="covalent" evidence="3">
    <location>
        <position position="380"/>
    </location>
    <ligand>
        <name>heme c</name>
        <dbReference type="ChEBI" id="CHEBI:61717"/>
        <label>1</label>
    </ligand>
</feature>
<dbReference type="EC" id="1.7.2.6" evidence="2"/>
<feature type="binding site" description="axial binding residue" evidence="4">
    <location>
        <position position="479"/>
    </location>
    <ligand>
        <name>heme c</name>
        <dbReference type="ChEBI" id="CHEBI:61717"/>
        <label>7</label>
    </ligand>
    <ligandPart>
        <name>Fe</name>
        <dbReference type="ChEBI" id="CHEBI:18248"/>
    </ligandPart>
</feature>
<feature type="binding site" description="axial binding residue" evidence="4">
    <location>
        <position position="253"/>
    </location>
    <ligand>
        <name>heme c</name>
        <dbReference type="ChEBI" id="CHEBI:61717"/>
        <label>4</label>
    </ligand>
    <ligandPart>
        <name>Fe</name>
        <dbReference type="ChEBI" id="CHEBI:18248"/>
    </ligandPart>
</feature>
<comment type="function">
    <text evidence="2">Catalyzes the oxidation of hydroxylamine to nitrite. The electrons released in the reaction are partitioned to ammonium monooxygenase and to the respiratory chain. The immediate acceptor of electrons from HAO is cytochrome c-554.</text>
</comment>
<feature type="binding site" description="covalent" evidence="3">
    <location>
        <position position="383"/>
    </location>
    <ligand>
        <name>heme c</name>
        <dbReference type="ChEBI" id="CHEBI:61717"/>
        <label>1</label>
    </ligand>
</feature>
<dbReference type="PANTHER" id="PTHR35038">
    <property type="entry name" value="DISSIMILATORY SULFITE REDUCTASE SIRA"/>
    <property type="match status" value="1"/>
</dbReference>
<keyword evidence="6" id="KW-0472">Membrane</keyword>
<feature type="binding site" description="covalent" evidence="3">
    <location>
        <position position="279"/>
    </location>
    <ligand>
        <name>heme c</name>
        <dbReference type="ChEBI" id="CHEBI:61717"/>
        <label>1</label>
    </ligand>
</feature>
<name>A0A809R3A7_9PROT</name>
<dbReference type="InterPro" id="IPR036280">
    <property type="entry name" value="Multihaem_cyt_sf"/>
</dbReference>
<feature type="binding site" description="covalent" evidence="3">
    <location>
        <position position="330"/>
    </location>
    <ligand>
        <name>heme c</name>
        <dbReference type="ChEBI" id="CHEBI:61717"/>
        <label>1</label>
    </ligand>
</feature>
<evidence type="ECO:0000256" key="2">
    <source>
        <dbReference type="PIRNR" id="PIRNR000242"/>
    </source>
</evidence>
<reference evidence="8" key="1">
    <citation type="journal article" name="DNA Res.">
        <title>The physiological potential of anammox bacteria as revealed by their core genome structure.</title>
        <authorList>
            <person name="Okubo T."/>
            <person name="Toyoda A."/>
            <person name="Fukuhara K."/>
            <person name="Uchiyama I."/>
            <person name="Harigaya Y."/>
            <person name="Kuroiwa M."/>
            <person name="Suzuki T."/>
            <person name="Murakami Y."/>
            <person name="Suwa Y."/>
            <person name="Takami H."/>
        </authorList>
    </citation>
    <scope>NUCLEOTIDE SEQUENCE</scope>
    <source>
        <strain evidence="8">317325-3</strain>
    </source>
</reference>
<dbReference type="EMBL" id="AP021857">
    <property type="protein sequence ID" value="BBO22080.1"/>
    <property type="molecule type" value="Genomic_DNA"/>
</dbReference>
<keyword evidence="2 3" id="KW-0349">Heme</keyword>
<keyword evidence="5" id="KW-0175">Coiled coil</keyword>
<evidence type="ECO:0000256" key="6">
    <source>
        <dbReference type="SAM" id="Phobius"/>
    </source>
</evidence>
<evidence type="ECO:0000313" key="8">
    <source>
        <dbReference type="EMBL" id="BBO22080.1"/>
    </source>
</evidence>
<evidence type="ECO:0000256" key="5">
    <source>
        <dbReference type="SAM" id="Coils"/>
    </source>
</evidence>
<feature type="binding site" description="axial binding residue" evidence="4">
    <location>
        <position position="266"/>
    </location>
    <ligand>
        <name>heme c</name>
        <dbReference type="ChEBI" id="CHEBI:61717"/>
        <label>2</label>
    </ligand>
    <ligandPart>
        <name>Fe</name>
        <dbReference type="ChEBI" id="CHEBI:18248"/>
    </ligandPart>
</feature>
<gene>
    <name evidence="8" type="ORF">DSYM_27790</name>
</gene>
<feature type="binding site" description="covalent" evidence="3">
    <location>
        <position position="192"/>
    </location>
    <ligand>
        <name>heme c</name>
        <dbReference type="ChEBI" id="CHEBI:61717"/>
        <label>1</label>
    </ligand>
</feature>
<feature type="binding site" description="covalent" evidence="3">
    <location>
        <position position="333"/>
    </location>
    <ligand>
        <name>heme c</name>
        <dbReference type="ChEBI" id="CHEBI:61717"/>
        <label>1</label>
    </ligand>
</feature>
<dbReference type="Proteomes" id="UP000662914">
    <property type="component" value="Chromosome"/>
</dbReference>
<comment type="catalytic activity">
    <reaction evidence="2">
        <text>hydroxylamine + 3 Fe(III)-[cytochrome c] = nitric oxide + 3 Fe(II)-[cytochrome c] + 3 H(+)</text>
        <dbReference type="Rhea" id="RHEA:45036"/>
        <dbReference type="Rhea" id="RHEA-COMP:10350"/>
        <dbReference type="Rhea" id="RHEA-COMP:14399"/>
        <dbReference type="ChEBI" id="CHEBI:15378"/>
        <dbReference type="ChEBI" id="CHEBI:15429"/>
        <dbReference type="ChEBI" id="CHEBI:16480"/>
        <dbReference type="ChEBI" id="CHEBI:29033"/>
        <dbReference type="ChEBI" id="CHEBI:29034"/>
    </reaction>
</comment>
<feature type="binding site" description="covalent" evidence="3">
    <location>
        <position position="165"/>
    </location>
    <ligand>
        <name>heme c</name>
        <dbReference type="ChEBI" id="CHEBI:61717"/>
        <label>1</label>
    </ligand>
</feature>
<feature type="binding site" description="covalent" evidence="3">
    <location>
        <position position="249"/>
    </location>
    <ligand>
        <name>heme c</name>
        <dbReference type="ChEBI" id="CHEBI:61717"/>
        <label>1</label>
    </ligand>
</feature>
<evidence type="ECO:0000256" key="4">
    <source>
        <dbReference type="PIRSR" id="PIRSR000242-2"/>
    </source>
</evidence>
<evidence type="ECO:0000313" key="9">
    <source>
        <dbReference type="Proteomes" id="UP000662914"/>
    </source>
</evidence>
<feature type="binding site" description="axial binding residue" evidence="4">
    <location>
        <position position="224"/>
    </location>
    <ligand>
        <name>heme c</name>
        <dbReference type="ChEBI" id="CHEBI:61717"/>
        <label>6</label>
    </ligand>
    <ligandPart>
        <name>Fe</name>
        <dbReference type="ChEBI" id="CHEBI:18248"/>
    </ligandPart>
</feature>
<feature type="binding site" description="axial binding residue" evidence="4">
    <location>
        <position position="334"/>
    </location>
    <ligand>
        <name>heme c</name>
        <dbReference type="ChEBI" id="CHEBI:61717"/>
        <label>7</label>
    </ligand>
    <ligandPart>
        <name>Fe</name>
        <dbReference type="ChEBI" id="CHEBI:18248"/>
    </ligandPart>
</feature>
<dbReference type="GO" id="GO:0019331">
    <property type="term" value="P:anaerobic respiration, using ammonium as electron donor"/>
    <property type="evidence" value="ECO:0007669"/>
    <property type="project" value="UniProtKB-UniRule"/>
</dbReference>
<feature type="binding site" description="covalent" evidence="3">
    <location>
        <position position="99"/>
    </location>
    <ligand>
        <name>heme c</name>
        <dbReference type="ChEBI" id="CHEBI:61717"/>
        <label>1</label>
    </ligand>
</feature>
<comment type="subunit">
    <text evidence="2">Homotrimer.</text>
</comment>
<feature type="binding site" description="axial binding residue" evidence="4">
    <location>
        <position position="180"/>
    </location>
    <ligand>
        <name>heme c</name>
        <dbReference type="ChEBI" id="CHEBI:61717"/>
        <label>1</label>
    </ligand>
    <ligandPart>
        <name>Fe</name>
        <dbReference type="ChEBI" id="CHEBI:18248"/>
    </ligandPart>
</feature>
<keyword evidence="2" id="KW-0560">Oxidoreductase</keyword>
<proteinExistence type="predicted"/>
<comment type="cofactor">
    <cofactor evidence="2">
        <name>heme c</name>
        <dbReference type="ChEBI" id="CHEBI:61717"/>
    </cofactor>
    <text evidence="2">Binds 8 heme c groups per subunit. One of them, heme-4, is an atypical heme c (unusual heme c binding motif CXXXXCH) and is called P460. Catalysis takes place at heme-4/P460. The other c-type hemes mediate electron transfer to the external electron acceptor, which is a cytochrome c-type protein.</text>
</comment>
<feature type="signal peptide" evidence="7">
    <location>
        <begin position="1"/>
        <end position="24"/>
    </location>
</feature>
<feature type="binding site" description="axial binding residue" evidence="4">
    <location>
        <position position="343"/>
    </location>
    <ligand>
        <name>heme c</name>
        <dbReference type="ChEBI" id="CHEBI:61717"/>
        <label>5</label>
    </ligand>
    <ligandPart>
        <name>Fe</name>
        <dbReference type="ChEBI" id="CHEBI:18248"/>
    </ligandPart>
</feature>
<evidence type="ECO:0000256" key="7">
    <source>
        <dbReference type="SAM" id="SignalP"/>
    </source>
</evidence>
<organism evidence="8 9">
    <name type="scientific">Candidatus Desulfobacillus denitrificans</name>
    <dbReference type="NCBI Taxonomy" id="2608985"/>
    <lineage>
        <taxon>Bacteria</taxon>
        <taxon>Pseudomonadati</taxon>
        <taxon>Pseudomonadota</taxon>
        <taxon>Betaproteobacteria</taxon>
        <taxon>Candidatus Desulfobacillus</taxon>
    </lineage>
</organism>
<feature type="binding site" description="axial binding residue" evidence="4">
    <location>
        <position position="283"/>
    </location>
    <ligand>
        <name>heme c</name>
        <dbReference type="ChEBI" id="CHEBI:61717"/>
        <label>6</label>
    </ligand>
    <ligandPart>
        <name>Fe</name>
        <dbReference type="ChEBI" id="CHEBI:18248"/>
    </ligandPart>
</feature>
<dbReference type="GO" id="GO:0046872">
    <property type="term" value="F:metal ion binding"/>
    <property type="evidence" value="ECO:0007669"/>
    <property type="project" value="UniProtKB-UniRule"/>
</dbReference>
<keyword evidence="1 7" id="KW-0732">Signal</keyword>
<feature type="chain" id="PRO_5035202373" description="Hydroxylamine oxidoreductase" evidence="7">
    <location>
        <begin position="25"/>
        <end position="566"/>
    </location>
</feature>
<comment type="catalytic activity">
    <reaction evidence="2">
        <text>hydroxylamine + 4 Fe(III)-[cytochrome c] + H2O = 4 Fe(II)-[cytochrome c] + nitrite + 5 H(+)</text>
        <dbReference type="Rhea" id="RHEA:45032"/>
        <dbReference type="Rhea" id="RHEA-COMP:10350"/>
        <dbReference type="Rhea" id="RHEA-COMP:14399"/>
        <dbReference type="ChEBI" id="CHEBI:15377"/>
        <dbReference type="ChEBI" id="CHEBI:15378"/>
        <dbReference type="ChEBI" id="CHEBI:15429"/>
        <dbReference type="ChEBI" id="CHEBI:16301"/>
        <dbReference type="ChEBI" id="CHEBI:29033"/>
        <dbReference type="ChEBI" id="CHEBI:29034"/>
    </reaction>
</comment>
<dbReference type="GO" id="GO:0047991">
    <property type="term" value="F:hydroxylamine oxidase activity"/>
    <property type="evidence" value="ECO:0007669"/>
    <property type="project" value="UniProtKB-UniRule"/>
</dbReference>
<feature type="binding site" description="covalent" evidence="3">
    <location>
        <position position="252"/>
    </location>
    <ligand>
        <name>heme c</name>
        <dbReference type="ChEBI" id="CHEBI:61717"/>
        <label>1</label>
    </ligand>
</feature>
<feature type="binding site" description="covalent" evidence="3">
    <location>
        <position position="262"/>
    </location>
    <ligand>
        <name>heme c</name>
        <dbReference type="ChEBI" id="CHEBI:61717"/>
        <label>1</label>
    </ligand>
</feature>
<dbReference type="PANTHER" id="PTHR35038:SF8">
    <property type="entry name" value="C-TYPE POLYHEME CYTOCHROME OMCC"/>
    <property type="match status" value="1"/>
</dbReference>
<keyword evidence="2 4" id="KW-0408">Iron</keyword>
<feature type="binding site" description="axial binding residue" evidence="4">
    <location>
        <position position="384"/>
    </location>
    <ligand>
        <name>heme c</name>
        <dbReference type="ChEBI" id="CHEBI:61717"/>
        <label>8</label>
    </ligand>
    <ligandPart>
        <name>Fe</name>
        <dbReference type="ChEBI" id="CHEBI:18248"/>
    </ligandPart>
</feature>